<sequence length="288" mass="30952">MAAYERDHPTWCPGCGDFGVLKALQKALANLRIAPYETVLVSGIGCSGKITTYFGGYGLHTTHGRTLPAATGIKMANRALTVIAAGGDGDGYGIGVGHLIHACRRNIDVTYIVMDNGVYGNTKGQTAPTSPLGFASSSTPYGSIDVPIAPLALAVASGATYVAQAVSSQVDLLAGLVEGGIKHPGFSLINVFSPCVTYDKARTYRWWKDHIRLAEDIGHDPHDFTQAVALLNREDLQPVGLIFQKDSPPLFERLPQFPVSPLVSLPPIAEDPYRVFSRYFEPYPAYTQ</sequence>
<dbReference type="InterPro" id="IPR029061">
    <property type="entry name" value="THDP-binding"/>
</dbReference>
<dbReference type="Gene3D" id="3.40.50.970">
    <property type="match status" value="1"/>
</dbReference>
<dbReference type="Pfam" id="PF02775">
    <property type="entry name" value="TPP_enzyme_C"/>
    <property type="match status" value="1"/>
</dbReference>
<accession>A0A2T2XGK4</accession>
<dbReference type="EMBL" id="PXYW01000018">
    <property type="protein sequence ID" value="PSR33607.1"/>
    <property type="molecule type" value="Genomic_DNA"/>
</dbReference>
<dbReference type="GO" id="GO:0051536">
    <property type="term" value="F:iron-sulfur cluster binding"/>
    <property type="evidence" value="ECO:0007669"/>
    <property type="project" value="UniProtKB-KW"/>
</dbReference>
<dbReference type="NCBIfam" id="TIGR02177">
    <property type="entry name" value="PorB_KorB"/>
    <property type="match status" value="1"/>
</dbReference>
<dbReference type="InterPro" id="IPR011766">
    <property type="entry name" value="TPP_enzyme_TPP-bd"/>
</dbReference>
<dbReference type="SUPFAM" id="SSF52518">
    <property type="entry name" value="Thiamin diphosphate-binding fold (THDP-binding)"/>
    <property type="match status" value="1"/>
</dbReference>
<protein>
    <submittedName>
        <fullName evidence="12">2-oxoacid ferredoxin oxidoreductase</fullName>
    </submittedName>
</protein>
<dbReference type="Pfam" id="PF12367">
    <property type="entry name" value="PFO_beta_C"/>
    <property type="match status" value="1"/>
</dbReference>
<gene>
    <name evidence="12" type="ORF">C7B46_09240</name>
</gene>
<evidence type="ECO:0000256" key="9">
    <source>
        <dbReference type="ARBA" id="ARBA00023052"/>
    </source>
</evidence>
<keyword evidence="4" id="KW-0479">Metal-binding</keyword>
<evidence type="ECO:0000256" key="8">
    <source>
        <dbReference type="ARBA" id="ARBA00023014"/>
    </source>
</evidence>
<comment type="caution">
    <text evidence="12">The sequence shown here is derived from an EMBL/GenBank/DDBJ whole genome shotgun (WGS) entry which is preliminary data.</text>
</comment>
<dbReference type="Proteomes" id="UP000242972">
    <property type="component" value="Unassembled WGS sequence"/>
</dbReference>
<evidence type="ECO:0000259" key="10">
    <source>
        <dbReference type="Pfam" id="PF02775"/>
    </source>
</evidence>
<keyword evidence="8" id="KW-0411">Iron-sulfur</keyword>
<feature type="domain" description="Thiamine pyrophosphate enzyme TPP-binding" evidence="10">
    <location>
        <begin position="44"/>
        <end position="191"/>
    </location>
</feature>
<keyword evidence="6" id="KW-0560">Oxidoreductase</keyword>
<evidence type="ECO:0000256" key="6">
    <source>
        <dbReference type="ARBA" id="ARBA00023002"/>
    </source>
</evidence>
<dbReference type="InterPro" id="IPR051457">
    <property type="entry name" value="2-oxoacid:Fd_oxidoreductase"/>
</dbReference>
<comment type="cofactor">
    <cofactor evidence="3">
        <name>[4Fe-4S] cluster</name>
        <dbReference type="ChEBI" id="CHEBI:49883"/>
    </cofactor>
</comment>
<evidence type="ECO:0000256" key="7">
    <source>
        <dbReference type="ARBA" id="ARBA00023004"/>
    </source>
</evidence>
<dbReference type="PANTHER" id="PTHR48084">
    <property type="entry name" value="2-OXOGLUTARATE OXIDOREDUCTASE SUBUNIT KORB-RELATED"/>
    <property type="match status" value="1"/>
</dbReference>
<evidence type="ECO:0000313" key="12">
    <source>
        <dbReference type="EMBL" id="PSR33607.1"/>
    </source>
</evidence>
<dbReference type="GO" id="GO:0030976">
    <property type="term" value="F:thiamine pyrophosphate binding"/>
    <property type="evidence" value="ECO:0007669"/>
    <property type="project" value="InterPro"/>
</dbReference>
<dbReference type="CDD" id="cd03375">
    <property type="entry name" value="TPP_OGFOR"/>
    <property type="match status" value="1"/>
</dbReference>
<dbReference type="GO" id="GO:0046872">
    <property type="term" value="F:metal ion binding"/>
    <property type="evidence" value="ECO:0007669"/>
    <property type="project" value="UniProtKB-KW"/>
</dbReference>
<dbReference type="PANTHER" id="PTHR48084:SF4">
    <property type="entry name" value="2-OXOGLUTARATE OXIDOREDUCTASE SUBUNIT KORB"/>
    <property type="match status" value="1"/>
</dbReference>
<dbReference type="AlphaFoldDB" id="A0A2T2XGK4"/>
<evidence type="ECO:0000256" key="5">
    <source>
        <dbReference type="ARBA" id="ARBA00022842"/>
    </source>
</evidence>
<dbReference type="GO" id="GO:0045333">
    <property type="term" value="P:cellular respiration"/>
    <property type="evidence" value="ECO:0007669"/>
    <property type="project" value="UniProtKB-ARBA"/>
</dbReference>
<comment type="cofactor">
    <cofactor evidence="1">
        <name>Mg(2+)</name>
        <dbReference type="ChEBI" id="CHEBI:18420"/>
    </cofactor>
</comment>
<evidence type="ECO:0000256" key="2">
    <source>
        <dbReference type="ARBA" id="ARBA00001964"/>
    </source>
</evidence>
<evidence type="ECO:0000256" key="1">
    <source>
        <dbReference type="ARBA" id="ARBA00001946"/>
    </source>
</evidence>
<evidence type="ECO:0000259" key="11">
    <source>
        <dbReference type="Pfam" id="PF12367"/>
    </source>
</evidence>
<keyword evidence="7" id="KW-0408">Iron</keyword>
<organism evidence="12 13">
    <name type="scientific">Sulfobacillus benefaciens</name>
    <dbReference type="NCBI Taxonomy" id="453960"/>
    <lineage>
        <taxon>Bacteria</taxon>
        <taxon>Bacillati</taxon>
        <taxon>Bacillota</taxon>
        <taxon>Clostridia</taxon>
        <taxon>Eubacteriales</taxon>
        <taxon>Clostridiales Family XVII. Incertae Sedis</taxon>
        <taxon>Sulfobacillus</taxon>
    </lineage>
</organism>
<proteinExistence type="predicted"/>
<comment type="cofactor">
    <cofactor evidence="2">
        <name>thiamine diphosphate</name>
        <dbReference type="ChEBI" id="CHEBI:58937"/>
    </cofactor>
</comment>
<evidence type="ECO:0000256" key="4">
    <source>
        <dbReference type="ARBA" id="ARBA00022723"/>
    </source>
</evidence>
<keyword evidence="5" id="KW-0460">Magnesium</keyword>
<evidence type="ECO:0000313" key="13">
    <source>
        <dbReference type="Proteomes" id="UP000242972"/>
    </source>
</evidence>
<name>A0A2T2XGK4_9FIRM</name>
<feature type="domain" description="Pyruvate ferredoxin oxidoreductase beta subunit C-terminal" evidence="11">
    <location>
        <begin position="195"/>
        <end position="257"/>
    </location>
</feature>
<reference evidence="12 13" key="1">
    <citation type="journal article" date="2014" name="BMC Genomics">
        <title>Comparison of environmental and isolate Sulfobacillus genomes reveals diverse carbon, sulfur, nitrogen, and hydrogen metabolisms.</title>
        <authorList>
            <person name="Justice N.B."/>
            <person name="Norman A."/>
            <person name="Brown C.T."/>
            <person name="Singh A."/>
            <person name="Thomas B.C."/>
            <person name="Banfield J.F."/>
        </authorList>
    </citation>
    <scope>NUCLEOTIDE SEQUENCE [LARGE SCALE GENOMIC DNA]</scope>
    <source>
        <strain evidence="12">AMDSBA4</strain>
    </source>
</reference>
<evidence type="ECO:0000256" key="3">
    <source>
        <dbReference type="ARBA" id="ARBA00001966"/>
    </source>
</evidence>
<dbReference type="InterPro" id="IPR011896">
    <property type="entry name" value="OFOB"/>
</dbReference>
<keyword evidence="9" id="KW-0786">Thiamine pyrophosphate</keyword>
<dbReference type="GO" id="GO:0016625">
    <property type="term" value="F:oxidoreductase activity, acting on the aldehyde or oxo group of donors, iron-sulfur protein as acceptor"/>
    <property type="evidence" value="ECO:0007669"/>
    <property type="project" value="UniProtKB-ARBA"/>
</dbReference>
<dbReference type="InterPro" id="IPR032686">
    <property type="entry name" value="PFO_beta_C"/>
</dbReference>